<name>A0AAW0ZNL8_9HYME</name>
<evidence type="ECO:0000313" key="2">
    <source>
        <dbReference type="EMBL" id="KAK9299392.1"/>
    </source>
</evidence>
<protein>
    <submittedName>
        <fullName evidence="2">Uncharacterized protein</fullName>
    </submittedName>
</protein>
<dbReference type="AlphaFoldDB" id="A0AAW0ZNL8"/>
<reference evidence="2 3" key="1">
    <citation type="submission" date="2024-05" db="EMBL/GenBank/DDBJ databases">
        <title>The nuclear and mitochondrial genome assemblies of Tetragonisca angustula (Apidae: Meliponini), a tiny yet remarkable pollinator in the Neotropics.</title>
        <authorList>
            <person name="Ferrari R."/>
            <person name="Ricardo P.C."/>
            <person name="Dias F.C."/>
            <person name="Araujo N.S."/>
            <person name="Soares D.O."/>
            <person name="Zhou Q.-S."/>
            <person name="Zhu C.-D."/>
            <person name="Coutinho L."/>
            <person name="Airas M.C."/>
            <person name="Batista T.M."/>
        </authorList>
    </citation>
    <scope>NUCLEOTIDE SEQUENCE [LARGE SCALE GENOMIC DNA]</scope>
    <source>
        <strain evidence="2">ASF017062</strain>
        <tissue evidence="2">Abdomen</tissue>
    </source>
</reference>
<keyword evidence="3" id="KW-1185">Reference proteome</keyword>
<proteinExistence type="predicted"/>
<comment type="caution">
    <text evidence="2">The sequence shown here is derived from an EMBL/GenBank/DDBJ whole genome shotgun (WGS) entry which is preliminary data.</text>
</comment>
<feature type="region of interest" description="Disordered" evidence="1">
    <location>
        <begin position="1"/>
        <end position="20"/>
    </location>
</feature>
<gene>
    <name evidence="2" type="ORF">QLX08_007564</name>
</gene>
<evidence type="ECO:0000313" key="3">
    <source>
        <dbReference type="Proteomes" id="UP001432146"/>
    </source>
</evidence>
<accession>A0AAW0ZNL8</accession>
<sequence>MALCSSKKGKGNGSLRERKGQVCEERQNSFSRVVGSSSCRYVDFLWHWCTVCVYCKWLRYSASQIDETPSLWRLVNAQPCCLG</sequence>
<organism evidence="2 3">
    <name type="scientific">Tetragonisca angustula</name>
    <dbReference type="NCBI Taxonomy" id="166442"/>
    <lineage>
        <taxon>Eukaryota</taxon>
        <taxon>Metazoa</taxon>
        <taxon>Ecdysozoa</taxon>
        <taxon>Arthropoda</taxon>
        <taxon>Hexapoda</taxon>
        <taxon>Insecta</taxon>
        <taxon>Pterygota</taxon>
        <taxon>Neoptera</taxon>
        <taxon>Endopterygota</taxon>
        <taxon>Hymenoptera</taxon>
        <taxon>Apocrita</taxon>
        <taxon>Aculeata</taxon>
        <taxon>Apoidea</taxon>
        <taxon>Anthophila</taxon>
        <taxon>Apidae</taxon>
        <taxon>Tetragonisca</taxon>
    </lineage>
</organism>
<dbReference type="EMBL" id="JAWNGG020000150">
    <property type="protein sequence ID" value="KAK9299392.1"/>
    <property type="molecule type" value="Genomic_DNA"/>
</dbReference>
<evidence type="ECO:0000256" key="1">
    <source>
        <dbReference type="SAM" id="MobiDB-lite"/>
    </source>
</evidence>
<dbReference type="Proteomes" id="UP001432146">
    <property type="component" value="Unassembled WGS sequence"/>
</dbReference>